<evidence type="ECO:0000313" key="1">
    <source>
        <dbReference type="EMBL" id="JAD26199.1"/>
    </source>
</evidence>
<reference evidence="1" key="2">
    <citation type="journal article" date="2015" name="Data Brief">
        <title>Shoot transcriptome of the giant reed, Arundo donax.</title>
        <authorList>
            <person name="Barrero R.A."/>
            <person name="Guerrero F.D."/>
            <person name="Moolhuijzen P."/>
            <person name="Goolsby J.A."/>
            <person name="Tidwell J."/>
            <person name="Bellgard S.E."/>
            <person name="Bellgard M.I."/>
        </authorList>
    </citation>
    <scope>NUCLEOTIDE SEQUENCE</scope>
    <source>
        <tissue evidence="1">Shoot tissue taken approximately 20 cm above the soil surface</tissue>
    </source>
</reference>
<name>A0A0A8YI97_ARUDO</name>
<protein>
    <submittedName>
        <fullName evidence="1">Uncharacterized protein</fullName>
    </submittedName>
</protein>
<dbReference type="AlphaFoldDB" id="A0A0A8YI97"/>
<organism evidence="1">
    <name type="scientific">Arundo donax</name>
    <name type="common">Giant reed</name>
    <name type="synonym">Donax arundinaceus</name>
    <dbReference type="NCBI Taxonomy" id="35708"/>
    <lineage>
        <taxon>Eukaryota</taxon>
        <taxon>Viridiplantae</taxon>
        <taxon>Streptophyta</taxon>
        <taxon>Embryophyta</taxon>
        <taxon>Tracheophyta</taxon>
        <taxon>Spermatophyta</taxon>
        <taxon>Magnoliopsida</taxon>
        <taxon>Liliopsida</taxon>
        <taxon>Poales</taxon>
        <taxon>Poaceae</taxon>
        <taxon>PACMAD clade</taxon>
        <taxon>Arundinoideae</taxon>
        <taxon>Arundineae</taxon>
        <taxon>Arundo</taxon>
    </lineage>
</organism>
<accession>A0A0A8YI97</accession>
<proteinExistence type="predicted"/>
<sequence>MIAANKCTPKTKARKSWLADTLKLPHAETATDNCILVHLTTISRCLAISFSRTKCSCRNCAAVASCFFLSCICLKACPVLHKIAYLVNKYILGQKMY</sequence>
<reference evidence="1" key="1">
    <citation type="submission" date="2014-09" db="EMBL/GenBank/DDBJ databases">
        <authorList>
            <person name="Magalhaes I.L.F."/>
            <person name="Oliveira U."/>
            <person name="Santos F.R."/>
            <person name="Vidigal T.H.D.A."/>
            <person name="Brescovit A.D."/>
            <person name="Santos A.J."/>
        </authorList>
    </citation>
    <scope>NUCLEOTIDE SEQUENCE</scope>
    <source>
        <tissue evidence="1">Shoot tissue taken approximately 20 cm above the soil surface</tissue>
    </source>
</reference>
<dbReference type="EMBL" id="GBRH01271696">
    <property type="protein sequence ID" value="JAD26199.1"/>
    <property type="molecule type" value="Transcribed_RNA"/>
</dbReference>